<dbReference type="Gene3D" id="3.40.50.300">
    <property type="entry name" value="P-loop containing nucleotide triphosphate hydrolases"/>
    <property type="match status" value="1"/>
</dbReference>
<dbReference type="SMR" id="A0A482XMG6"/>
<proteinExistence type="predicted"/>
<feature type="binding site" evidence="2">
    <location>
        <position position="49"/>
    </location>
    <ligand>
        <name>3'-phosphoadenylyl sulfate</name>
        <dbReference type="ChEBI" id="CHEBI:58339"/>
    </ligand>
</feature>
<evidence type="ECO:0000313" key="4">
    <source>
        <dbReference type="Proteomes" id="UP000291343"/>
    </source>
</evidence>
<dbReference type="InterPro" id="IPR027417">
    <property type="entry name" value="P-loop_NTPase"/>
</dbReference>
<keyword evidence="1" id="KW-0808">Transferase</keyword>
<name>A0A482XMG6_LAOST</name>
<dbReference type="OrthoDB" id="411451at2759"/>
<dbReference type="InParanoid" id="A0A482XMG6"/>
<dbReference type="PANTHER" id="PTHR10605">
    <property type="entry name" value="HEPARAN SULFATE SULFOTRANSFERASE"/>
    <property type="match status" value="1"/>
</dbReference>
<feature type="non-terminal residue" evidence="3">
    <location>
        <position position="55"/>
    </location>
</feature>
<dbReference type="SUPFAM" id="SSF52540">
    <property type="entry name" value="P-loop containing nucleoside triphosphate hydrolases"/>
    <property type="match status" value="1"/>
</dbReference>
<feature type="binding site" evidence="2">
    <location>
        <position position="41"/>
    </location>
    <ligand>
        <name>3'-phosphoadenylyl sulfate</name>
        <dbReference type="ChEBI" id="CHEBI:58339"/>
    </ligand>
</feature>
<sequence>MPPTLEGQITMEKTPSYFVTKEAPVRVHQMNPTTKLLVVVRDPVTRAISDYTQVA</sequence>
<dbReference type="InterPro" id="IPR037359">
    <property type="entry name" value="NST/OST"/>
</dbReference>
<gene>
    <name evidence="3" type="ORF">LSTR_LSTR016411</name>
</gene>
<accession>A0A482XMG6</accession>
<reference evidence="3 4" key="1">
    <citation type="journal article" date="2017" name="Gigascience">
        <title>Genome sequence of the small brown planthopper, Laodelphax striatellus.</title>
        <authorList>
            <person name="Zhu J."/>
            <person name="Jiang F."/>
            <person name="Wang X."/>
            <person name="Yang P."/>
            <person name="Bao Y."/>
            <person name="Zhao W."/>
            <person name="Wang W."/>
            <person name="Lu H."/>
            <person name="Wang Q."/>
            <person name="Cui N."/>
            <person name="Li J."/>
            <person name="Chen X."/>
            <person name="Luo L."/>
            <person name="Yu J."/>
            <person name="Kang L."/>
            <person name="Cui F."/>
        </authorList>
    </citation>
    <scope>NUCLEOTIDE SEQUENCE [LARGE SCALE GENOMIC DNA]</scope>
    <source>
        <strain evidence="3">Lst14</strain>
    </source>
</reference>
<evidence type="ECO:0000313" key="3">
    <source>
        <dbReference type="EMBL" id="RZF47033.1"/>
    </source>
</evidence>
<dbReference type="AlphaFoldDB" id="A0A482XMG6"/>
<evidence type="ECO:0000256" key="1">
    <source>
        <dbReference type="ARBA" id="ARBA00022679"/>
    </source>
</evidence>
<evidence type="ECO:0000256" key="2">
    <source>
        <dbReference type="PIRSR" id="PIRSR637359-2"/>
    </source>
</evidence>
<organism evidence="3 4">
    <name type="scientific">Laodelphax striatellus</name>
    <name type="common">Small brown planthopper</name>
    <name type="synonym">Delphax striatella</name>
    <dbReference type="NCBI Taxonomy" id="195883"/>
    <lineage>
        <taxon>Eukaryota</taxon>
        <taxon>Metazoa</taxon>
        <taxon>Ecdysozoa</taxon>
        <taxon>Arthropoda</taxon>
        <taxon>Hexapoda</taxon>
        <taxon>Insecta</taxon>
        <taxon>Pterygota</taxon>
        <taxon>Neoptera</taxon>
        <taxon>Paraneoptera</taxon>
        <taxon>Hemiptera</taxon>
        <taxon>Auchenorrhyncha</taxon>
        <taxon>Fulgoroidea</taxon>
        <taxon>Delphacidae</taxon>
        <taxon>Criomorphinae</taxon>
        <taxon>Laodelphax</taxon>
    </lineage>
</organism>
<comment type="caution">
    <text evidence="3">The sequence shown here is derived from an EMBL/GenBank/DDBJ whole genome shotgun (WGS) entry which is preliminary data.</text>
</comment>
<dbReference type="PANTHER" id="PTHR10605:SF72">
    <property type="entry name" value="HEPARAN SULFATE 3-O SULFOTRANSFERASE-B, ISOFORM A"/>
    <property type="match status" value="1"/>
</dbReference>
<dbReference type="STRING" id="195883.A0A482XMG6"/>
<dbReference type="EMBL" id="QKKF02004980">
    <property type="protein sequence ID" value="RZF47033.1"/>
    <property type="molecule type" value="Genomic_DNA"/>
</dbReference>
<dbReference type="Proteomes" id="UP000291343">
    <property type="component" value="Unassembled WGS sequence"/>
</dbReference>
<dbReference type="GO" id="GO:0008467">
    <property type="term" value="F:[heparan sulfate]-glucosamine 3-sulfotransferase activity"/>
    <property type="evidence" value="ECO:0007669"/>
    <property type="project" value="TreeGrafter"/>
</dbReference>
<protein>
    <submittedName>
        <fullName evidence="3">Uncharacterized protein</fullName>
    </submittedName>
</protein>
<keyword evidence="4" id="KW-1185">Reference proteome</keyword>